<proteinExistence type="predicted"/>
<dbReference type="AlphaFoldDB" id="A0A6J7HPL3"/>
<evidence type="ECO:0000313" key="2">
    <source>
        <dbReference type="EMBL" id="CAB4921382.1"/>
    </source>
</evidence>
<keyword evidence="1" id="KW-1133">Transmembrane helix</keyword>
<evidence type="ECO:0000256" key="1">
    <source>
        <dbReference type="SAM" id="Phobius"/>
    </source>
</evidence>
<organism evidence="2">
    <name type="scientific">freshwater metagenome</name>
    <dbReference type="NCBI Taxonomy" id="449393"/>
    <lineage>
        <taxon>unclassified sequences</taxon>
        <taxon>metagenomes</taxon>
        <taxon>ecological metagenomes</taxon>
    </lineage>
</organism>
<protein>
    <submittedName>
        <fullName evidence="2">Unannotated protein</fullName>
    </submittedName>
</protein>
<name>A0A6J7HPL3_9ZZZZ</name>
<accession>A0A6J7HPL3</accession>
<keyword evidence="1" id="KW-0812">Transmembrane</keyword>
<dbReference type="EMBL" id="CAFBMX010000002">
    <property type="protein sequence ID" value="CAB4921382.1"/>
    <property type="molecule type" value="Genomic_DNA"/>
</dbReference>
<keyword evidence="1" id="KW-0472">Membrane</keyword>
<reference evidence="2" key="1">
    <citation type="submission" date="2020-05" db="EMBL/GenBank/DDBJ databases">
        <authorList>
            <person name="Chiriac C."/>
            <person name="Salcher M."/>
            <person name="Ghai R."/>
            <person name="Kavagutti S V."/>
        </authorList>
    </citation>
    <scope>NUCLEOTIDE SEQUENCE</scope>
</reference>
<gene>
    <name evidence="2" type="ORF">UFOPK3674_00577</name>
</gene>
<sequence length="59" mass="7001">MLRYQRMRRNVIYSSTVSRRDMRRRRQRRRFGFAAPRVAFATGWVAAGALVMLAVEHFA</sequence>
<feature type="transmembrane region" description="Helical" evidence="1">
    <location>
        <begin position="31"/>
        <end position="55"/>
    </location>
</feature>